<evidence type="ECO:0000256" key="7">
    <source>
        <dbReference type="PIRSR" id="PIRSR001480-1"/>
    </source>
</evidence>
<keyword evidence="4 8" id="KW-0479">Metal-binding</keyword>
<feature type="domain" description="Phosphomannose isomerase type I catalytic" evidence="9">
    <location>
        <begin position="11"/>
        <end position="171"/>
    </location>
</feature>
<dbReference type="PIRSF" id="PIRSF001480">
    <property type="entry name" value="Mannose-6-phosphate_isomerase"/>
    <property type="match status" value="1"/>
</dbReference>
<dbReference type="InterPro" id="IPR001250">
    <property type="entry name" value="Man6P_Isoase-1"/>
</dbReference>
<evidence type="ECO:0000256" key="5">
    <source>
        <dbReference type="ARBA" id="ARBA00022833"/>
    </source>
</evidence>
<dbReference type="InterPro" id="IPR016305">
    <property type="entry name" value="Mannose-6-P_Isomerase"/>
</dbReference>
<dbReference type="HOGENOM" id="CLU_026967_1_1_11"/>
<dbReference type="GO" id="GO:0005829">
    <property type="term" value="C:cytosol"/>
    <property type="evidence" value="ECO:0007669"/>
    <property type="project" value="TreeGrafter"/>
</dbReference>
<keyword evidence="5 8" id="KW-0862">Zinc</keyword>
<comment type="similarity">
    <text evidence="2">Belongs to the mannose-6-phosphate isomerase type 1 family.</text>
</comment>
<evidence type="ECO:0000313" key="10">
    <source>
        <dbReference type="EMBL" id="AFV88214.1"/>
    </source>
</evidence>
<keyword evidence="6 10" id="KW-0413">Isomerase</keyword>
<organism evidence="10 11">
    <name type="scientific">Acidipropionibacterium acidipropionici (strain ATCC 4875 / DSM 20272 / JCM 6432 / NBRC 12425 / NCIMB 8070 / 4)</name>
    <name type="common">Propionibacterium acidipropionici</name>
    <dbReference type="NCBI Taxonomy" id="1171373"/>
    <lineage>
        <taxon>Bacteria</taxon>
        <taxon>Bacillati</taxon>
        <taxon>Actinomycetota</taxon>
        <taxon>Actinomycetes</taxon>
        <taxon>Propionibacteriales</taxon>
        <taxon>Propionibacteriaceae</taxon>
        <taxon>Acidipropionibacterium</taxon>
    </lineage>
</organism>
<dbReference type="AlphaFoldDB" id="K7RJY4"/>
<dbReference type="InterPro" id="IPR014710">
    <property type="entry name" value="RmlC-like_jellyroll"/>
</dbReference>
<evidence type="ECO:0000259" key="9">
    <source>
        <dbReference type="Pfam" id="PF20511"/>
    </source>
</evidence>
<dbReference type="EMBL" id="CP003493">
    <property type="protein sequence ID" value="AFV88214.1"/>
    <property type="molecule type" value="Genomic_DNA"/>
</dbReference>
<evidence type="ECO:0000313" key="11">
    <source>
        <dbReference type="Proteomes" id="UP000000214"/>
    </source>
</evidence>
<dbReference type="SUPFAM" id="SSF51182">
    <property type="entry name" value="RmlC-like cupins"/>
    <property type="match status" value="1"/>
</dbReference>
<dbReference type="STRING" id="1171373.PACID_03660"/>
<name>K7RJY4_ACIA4</name>
<protein>
    <recommendedName>
        <fullName evidence="3">mannose-6-phosphate isomerase</fullName>
        <ecNumber evidence="3">5.3.1.8</ecNumber>
    </recommendedName>
</protein>
<dbReference type="EC" id="5.3.1.8" evidence="3"/>
<dbReference type="KEGG" id="pbo:PACID_03660"/>
<feature type="binding site" evidence="8">
    <location>
        <position position="117"/>
    </location>
    <ligand>
        <name>Zn(2+)</name>
        <dbReference type="ChEBI" id="CHEBI:29105"/>
    </ligand>
</feature>
<dbReference type="CDD" id="cd07011">
    <property type="entry name" value="cupin_PMI_type_I_N"/>
    <property type="match status" value="1"/>
</dbReference>
<gene>
    <name evidence="10" type="primary">manA</name>
    <name evidence="10" type="ordered locus">PACID_03660</name>
</gene>
<evidence type="ECO:0000256" key="2">
    <source>
        <dbReference type="ARBA" id="ARBA00010772"/>
    </source>
</evidence>
<evidence type="ECO:0000256" key="6">
    <source>
        <dbReference type="ARBA" id="ARBA00023235"/>
    </source>
</evidence>
<dbReference type="InterPro" id="IPR046457">
    <property type="entry name" value="PMI_typeI_cat"/>
</dbReference>
<reference evidence="10 11" key="1">
    <citation type="journal article" date="2012" name="BMC Genomics">
        <title>The genome sequence of Propionibacterium acidipropionici provides insights into its biotechnological and industrial potential.</title>
        <authorList>
            <person name="Parizzi L.P."/>
            <person name="Grassi M.C."/>
            <person name="Llerena L.A."/>
            <person name="Carazzolle M.F."/>
            <person name="Queiroz V.L."/>
            <person name="Lunardi I."/>
            <person name="Zeidler A.F."/>
            <person name="Teixeira P.J."/>
            <person name="Mieczkowski P."/>
            <person name="Rincones J."/>
            <person name="Pereira G.A."/>
        </authorList>
    </citation>
    <scope>NUCLEOTIDE SEQUENCE [LARGE SCALE GENOMIC DNA]</scope>
    <source>
        <strain evidence="11">ATCC 4875 / DSM 20272 / JCM 6432 / NBRC 12425 / NCIMB 8070</strain>
    </source>
</reference>
<evidence type="ECO:0000256" key="3">
    <source>
        <dbReference type="ARBA" id="ARBA00011956"/>
    </source>
</evidence>
<dbReference type="PANTHER" id="PTHR10309:SF0">
    <property type="entry name" value="MANNOSE-6-PHOSPHATE ISOMERASE"/>
    <property type="match status" value="1"/>
</dbReference>
<dbReference type="eggNOG" id="COG1482">
    <property type="taxonomic scope" value="Bacteria"/>
</dbReference>
<feature type="binding site" evidence="8">
    <location>
        <position position="154"/>
    </location>
    <ligand>
        <name>Zn(2+)</name>
        <dbReference type="ChEBI" id="CHEBI:29105"/>
    </ligand>
</feature>
<dbReference type="Pfam" id="PF20511">
    <property type="entry name" value="PMI_typeI_cat"/>
    <property type="match status" value="1"/>
</dbReference>
<dbReference type="Gene3D" id="1.10.441.10">
    <property type="entry name" value="Phosphomannose Isomerase, domain 2"/>
    <property type="match status" value="1"/>
</dbReference>
<dbReference type="NCBIfam" id="TIGR00218">
    <property type="entry name" value="manA"/>
    <property type="match status" value="1"/>
</dbReference>
<dbReference type="GO" id="GO:0004476">
    <property type="term" value="F:mannose-6-phosphate isomerase activity"/>
    <property type="evidence" value="ECO:0007669"/>
    <property type="project" value="UniProtKB-EC"/>
</dbReference>
<dbReference type="PATRIC" id="fig|1171373.8.peg.367"/>
<evidence type="ECO:0000256" key="1">
    <source>
        <dbReference type="ARBA" id="ARBA00000757"/>
    </source>
</evidence>
<dbReference type="GO" id="GO:0008270">
    <property type="term" value="F:zinc ion binding"/>
    <property type="evidence" value="ECO:0007669"/>
    <property type="project" value="InterPro"/>
</dbReference>
<comment type="catalytic activity">
    <reaction evidence="1">
        <text>D-mannose 6-phosphate = D-fructose 6-phosphate</text>
        <dbReference type="Rhea" id="RHEA:12356"/>
        <dbReference type="ChEBI" id="CHEBI:58735"/>
        <dbReference type="ChEBI" id="CHEBI:61527"/>
        <dbReference type="EC" id="5.3.1.8"/>
    </reaction>
</comment>
<dbReference type="GO" id="GO:0005975">
    <property type="term" value="P:carbohydrate metabolic process"/>
    <property type="evidence" value="ECO:0007669"/>
    <property type="project" value="InterPro"/>
</dbReference>
<feature type="binding site" evidence="8">
    <location>
        <position position="293"/>
    </location>
    <ligand>
        <name>Zn(2+)</name>
        <dbReference type="ChEBI" id="CHEBI:29105"/>
    </ligand>
</feature>
<evidence type="ECO:0000256" key="4">
    <source>
        <dbReference type="ARBA" id="ARBA00022723"/>
    </source>
</evidence>
<comment type="cofactor">
    <cofactor evidence="8">
        <name>Zn(2+)</name>
        <dbReference type="ChEBI" id="CHEBI:29105"/>
    </cofactor>
    <text evidence="8">Binds 1 zinc ion per subunit.</text>
</comment>
<feature type="active site" evidence="7">
    <location>
        <position position="312"/>
    </location>
</feature>
<dbReference type="Gene3D" id="2.60.120.10">
    <property type="entry name" value="Jelly Rolls"/>
    <property type="match status" value="2"/>
</dbReference>
<feature type="binding site" evidence="8">
    <location>
        <position position="119"/>
    </location>
    <ligand>
        <name>Zn(2+)</name>
        <dbReference type="ChEBI" id="CHEBI:29105"/>
    </ligand>
</feature>
<dbReference type="GO" id="GO:0009298">
    <property type="term" value="P:GDP-mannose biosynthetic process"/>
    <property type="evidence" value="ECO:0007669"/>
    <property type="project" value="InterPro"/>
</dbReference>
<dbReference type="Proteomes" id="UP000000214">
    <property type="component" value="Chromosome"/>
</dbReference>
<proteinExistence type="inferred from homology"/>
<evidence type="ECO:0000256" key="8">
    <source>
        <dbReference type="PIRSR" id="PIRSR001480-2"/>
    </source>
</evidence>
<sequence>MMGRTGGAPLIELANTPMRYAWGGHGQIRDLLGTGGALIESDENQPLEAELWLGAHATGPSHVVMPELVDGAANLAAWIDADPVAALGGLSAGIRGEGPRLPYLMKVLSAREPLSLQAHPTLEQARAGFDRENAAGIALDDPNRNYKDPWHKPELILALTPTIEAVCGFRDFADVRNLVAGIAGFLAAGRSVAPGFSAFADRVAGLDDADGLRDLVAWILRNDDPSISAAVRAVYAWAHSEQAAAEETAKQARNARRLEEFFPGDPGALLILLLNHVSIPRGQAVFIKAGMLHAYVEGLGIEIMASSDNVLRGGITPKHIDVDELLRTLVFAPEPDPILPVRELADGSQLLAPGMPDFQLRRITTEEAATRTVEVGGAMPTIALCLSGSARVAGGLTEGELAAGHAVYLRPGEGTVTVQGSFDVVLASPGQVVGG</sequence>
<accession>K7RJY4</accession>
<dbReference type="PANTHER" id="PTHR10309">
    <property type="entry name" value="MANNOSE-6-PHOSPHATE ISOMERASE"/>
    <property type="match status" value="1"/>
</dbReference>
<dbReference type="PRINTS" id="PR00714">
    <property type="entry name" value="MAN6PISMRASE"/>
</dbReference>
<dbReference type="InterPro" id="IPR011051">
    <property type="entry name" value="RmlC_Cupin_sf"/>
</dbReference>